<protein>
    <submittedName>
        <fullName evidence="2">Guanylate kinase</fullName>
    </submittedName>
</protein>
<dbReference type="WBParaSite" id="RSKR_0000174100.1">
    <property type="protein sequence ID" value="RSKR_0000174100.1"/>
    <property type="gene ID" value="RSKR_0000174100"/>
</dbReference>
<accession>A0AC35TL81</accession>
<evidence type="ECO:0000313" key="2">
    <source>
        <dbReference type="WBParaSite" id="RSKR_0000174100.1"/>
    </source>
</evidence>
<reference evidence="2" key="1">
    <citation type="submission" date="2016-11" db="UniProtKB">
        <authorList>
            <consortium name="WormBaseParasite"/>
        </authorList>
    </citation>
    <scope>IDENTIFICATION</scope>
    <source>
        <strain evidence="2">KR3021</strain>
    </source>
</reference>
<name>A0AC35TL81_9BILA</name>
<sequence>MSTSTIRPIVISGPSGGGKSTILTRAMKEYPDVFAFSVSNTTRQPRSGEEHGVHYWFTPHDKMEQMIEKDKFLEYAVFGSNTYGTSKRAVEDVQKTGKICVLDVELQGVKNIKASHLNAKFILIQAPSLVDLEARLRARNTETESSLAARLKHAQEDSEAINKDPLLFDTVIINDNLEKAYNEFILAIEEELRLVQARHTA</sequence>
<organism evidence="1 2">
    <name type="scientific">Rhabditophanes sp. KR3021</name>
    <dbReference type="NCBI Taxonomy" id="114890"/>
    <lineage>
        <taxon>Eukaryota</taxon>
        <taxon>Metazoa</taxon>
        <taxon>Ecdysozoa</taxon>
        <taxon>Nematoda</taxon>
        <taxon>Chromadorea</taxon>
        <taxon>Rhabditida</taxon>
        <taxon>Tylenchina</taxon>
        <taxon>Panagrolaimomorpha</taxon>
        <taxon>Strongyloidoidea</taxon>
        <taxon>Alloionematidae</taxon>
        <taxon>Rhabditophanes</taxon>
    </lineage>
</organism>
<dbReference type="Proteomes" id="UP000095286">
    <property type="component" value="Unplaced"/>
</dbReference>
<proteinExistence type="predicted"/>
<evidence type="ECO:0000313" key="1">
    <source>
        <dbReference type="Proteomes" id="UP000095286"/>
    </source>
</evidence>